<dbReference type="NCBIfam" id="NF038325">
    <property type="entry name" value="DISARM_DrmAS"/>
    <property type="match status" value="1"/>
</dbReference>
<proteinExistence type="predicted"/>
<keyword evidence="3" id="KW-0347">Helicase</keyword>
<dbReference type="Gene3D" id="3.40.50.300">
    <property type="entry name" value="P-loop containing nucleotide triphosphate hydrolases"/>
    <property type="match status" value="1"/>
</dbReference>
<feature type="region of interest" description="Disordered" evidence="1">
    <location>
        <begin position="1065"/>
        <end position="1124"/>
    </location>
</feature>
<evidence type="ECO:0000313" key="4">
    <source>
        <dbReference type="Proteomes" id="UP000295781"/>
    </source>
</evidence>
<feature type="domain" description="Helicase C-terminal" evidence="2">
    <location>
        <begin position="793"/>
        <end position="978"/>
    </location>
</feature>
<protein>
    <submittedName>
        <fullName evidence="3">Helicase</fullName>
    </submittedName>
</protein>
<keyword evidence="3" id="KW-0547">Nucleotide-binding</keyword>
<dbReference type="Proteomes" id="UP000295781">
    <property type="component" value="Chromosome"/>
</dbReference>
<dbReference type="RefSeq" id="WP_129352735.1">
    <property type="nucleotide sequence ID" value="NZ_CP012670.1"/>
</dbReference>
<evidence type="ECO:0000256" key="1">
    <source>
        <dbReference type="SAM" id="MobiDB-lite"/>
    </source>
</evidence>
<dbReference type="GO" id="GO:0004386">
    <property type="term" value="F:helicase activity"/>
    <property type="evidence" value="ECO:0007669"/>
    <property type="project" value="UniProtKB-KW"/>
</dbReference>
<dbReference type="EMBL" id="CP012670">
    <property type="protein sequence ID" value="AUX25672.1"/>
    <property type="molecule type" value="Genomic_DNA"/>
</dbReference>
<dbReference type="Pfam" id="PF00271">
    <property type="entry name" value="Helicase_C"/>
    <property type="match status" value="1"/>
</dbReference>
<evidence type="ECO:0000259" key="2">
    <source>
        <dbReference type="PROSITE" id="PS51194"/>
    </source>
</evidence>
<evidence type="ECO:0000313" key="3">
    <source>
        <dbReference type="EMBL" id="AUX25672.1"/>
    </source>
</evidence>
<dbReference type="InterPro" id="IPR027417">
    <property type="entry name" value="P-loop_NTPase"/>
</dbReference>
<feature type="region of interest" description="Disordered" evidence="1">
    <location>
        <begin position="55"/>
        <end position="83"/>
    </location>
</feature>
<keyword evidence="3" id="KW-0067">ATP-binding</keyword>
<name>A0A4V0NEC3_SORCE</name>
<sequence>MPTTEGTKRTEPVQVRDHLVEVLGRDLVGAEPHEVLSVAPSRWYLTGFLVPREAPMEVREDPEPDEELASVEGEDGDDASPPEVASARKAFFPSSIGLSVLVPEATRALSVRATWGEYVREDGSVRPAPQGEGAESQAPARPQERWRRSPREVAQAFAVPPTGKVAYPLADGVNLVVSVRRVPRRSGVEEGARAVSAFLVNDKELSERAPKDQSFLFQARLELHTEEQFLPRPNVRGQEGNDPDEQIAELQYRNVYEHAVGHGVAAEADVTEGQACRRVWTTWLPTAEVEKVVPGDVPGVQLGMEALADAGSAAEVRAMLAELPARYAQWIADQARTPVGEHQREVLAGLLDAAETVRRRMIDGLAALDDPDVLLAFCLANRAMARAARARDVEKKNGPPTWRPFQLAFLLINLRAMHEPAHHDRTVIDLLFFPTGGGKTEAYLGLAAFTLVLRRLRSGGVAGAGVSVVMRYTLRLLTLDQLGRAAALVCALELERQERARKGDTRLGPWPFEIGLWVGKGATPNRMGSEKDYDPTTARMKVNAYQQASDRHPSPIPIEKCPWCDRKFVPSSFRLTPTPARPQNLEVYCANRDCAFSGERALPILTVDEPIYRRLPCFLIATVDKFAQLPWVGRTGALFGRVDRHDKAGFYGPCDPGIGRPIEGGQLAPPDLVIQDELHLISGPLGTMVGLYETAIDVLCERPAAGKAFGPKIVASTATVRRAEAQIKALFGRSAVTIFPPPGPDRRDSFFARTVPATERHARKYVGVAAPGRSVKVALLRVYLALLAAGKRAYDESGLAADPYTTLVGYFNSLRELGGSRRIVEDEVTSRVRGYDTRRRVGEEAGDFAARSLGEPVELTSREPTHRVANAKDRLACAMDRPEHVDVALATNMISVGLDIQRLGLMVVFGQPKTTAEYIQATSRVGRDDRRPGLVVTLLNCHKPRDRSHFERFNAYHASFYRAVEATSVTPFSPRAIDRGIAAVTVALARLSVPELTPPRGAEEIGKGALREAVSRIPRRLGARAAQAHVGKDEAPEIGRRVEKRTSDLLDSWQRTVEKNHAVSAGLQYQREEPAHPNLLRDPLEPEPDDRDLRKFKAQRSLRDVEPSVDVYLRKPGGRRQEDG</sequence>
<dbReference type="AlphaFoldDB" id="A0A4V0NEC3"/>
<dbReference type="InterPro" id="IPR001650">
    <property type="entry name" value="Helicase_C-like"/>
</dbReference>
<feature type="compositionally biased region" description="Acidic residues" evidence="1">
    <location>
        <begin position="62"/>
        <end position="80"/>
    </location>
</feature>
<dbReference type="OrthoDB" id="713315at2"/>
<organism evidence="3 4">
    <name type="scientific">Sorangium cellulosum</name>
    <name type="common">Polyangium cellulosum</name>
    <dbReference type="NCBI Taxonomy" id="56"/>
    <lineage>
        <taxon>Bacteria</taxon>
        <taxon>Pseudomonadati</taxon>
        <taxon>Myxococcota</taxon>
        <taxon>Polyangia</taxon>
        <taxon>Polyangiales</taxon>
        <taxon>Polyangiaceae</taxon>
        <taxon>Sorangium</taxon>
    </lineage>
</organism>
<gene>
    <name evidence="3" type="ORF">SOCEGT47_062210</name>
</gene>
<feature type="compositionally biased region" description="Basic and acidic residues" evidence="1">
    <location>
        <begin position="1091"/>
        <end position="1106"/>
    </location>
</feature>
<keyword evidence="3" id="KW-0378">Hydrolase</keyword>
<dbReference type="SUPFAM" id="SSF52540">
    <property type="entry name" value="P-loop containing nucleoside triphosphate hydrolases"/>
    <property type="match status" value="1"/>
</dbReference>
<reference evidence="3 4" key="1">
    <citation type="submission" date="2015-09" db="EMBL/GenBank/DDBJ databases">
        <title>Sorangium comparison.</title>
        <authorList>
            <person name="Zaburannyi N."/>
            <person name="Bunk B."/>
            <person name="Overmann J."/>
            <person name="Mueller R."/>
        </authorList>
    </citation>
    <scope>NUCLEOTIDE SEQUENCE [LARGE SCALE GENOMIC DNA]</scope>
    <source>
        <strain evidence="3 4">So ceGT47</strain>
    </source>
</reference>
<dbReference type="CDD" id="cd18785">
    <property type="entry name" value="SF2_C"/>
    <property type="match status" value="1"/>
</dbReference>
<accession>A0A4V0NEC3</accession>
<dbReference type="PROSITE" id="PS51194">
    <property type="entry name" value="HELICASE_CTER"/>
    <property type="match status" value="1"/>
</dbReference>
<feature type="region of interest" description="Disordered" evidence="1">
    <location>
        <begin position="123"/>
        <end position="147"/>
    </location>
</feature>